<dbReference type="InterPro" id="IPR050583">
    <property type="entry name" value="Mycobacterial_A85_antigen"/>
</dbReference>
<feature type="chain" id="PRO_5026661194" description="Esterase" evidence="1">
    <location>
        <begin position="19"/>
        <end position="307"/>
    </location>
</feature>
<keyword evidence="1" id="KW-0732">Signal</keyword>
<dbReference type="AlphaFoldDB" id="A0A6P2CSA0"/>
<sequence length="307" mass="33732">MRSAFALLIGALACSFVAGQPAPEHLPPKITYKLGSDSQKQEGVPAGELIGPVLFKSKVFDGTVRQYWVYVPAQYKPEHAASVLVFQDGQRAINPKGVIRAPVVLDNLIHRKEIPVTIGIFVTPGHKGAEYPASLGTGNPNNRSIEYDSLGDAFAKLIVDEVLPEVAQKYTLTKDPNERAIAGFSSGGIAAFTVAWERPEAFRRVYSAIGSFTNLRGGHVYPDLVRKADAKPIRVYVQDGVHDNRSPMNTKRDWFLQNELMVGALREKDYDYKYVLGAGGHADDHGGALLPDALRWLWRDHAVVKGK</sequence>
<dbReference type="Proteomes" id="UP000464178">
    <property type="component" value="Chromosome"/>
</dbReference>
<dbReference type="InterPro" id="IPR000801">
    <property type="entry name" value="Esterase-like"/>
</dbReference>
<dbReference type="PANTHER" id="PTHR48098:SF3">
    <property type="entry name" value="IRON(III) ENTEROBACTIN ESTERASE"/>
    <property type="match status" value="1"/>
</dbReference>
<organism evidence="2 3">
    <name type="scientific">Gemmata massiliana</name>
    <dbReference type="NCBI Taxonomy" id="1210884"/>
    <lineage>
        <taxon>Bacteria</taxon>
        <taxon>Pseudomonadati</taxon>
        <taxon>Planctomycetota</taxon>
        <taxon>Planctomycetia</taxon>
        <taxon>Gemmatales</taxon>
        <taxon>Gemmataceae</taxon>
        <taxon>Gemmata</taxon>
    </lineage>
</organism>
<feature type="signal peptide" evidence="1">
    <location>
        <begin position="1"/>
        <end position="18"/>
    </location>
</feature>
<accession>A0A6P2CSA0</accession>
<proteinExistence type="predicted"/>
<evidence type="ECO:0000313" key="3">
    <source>
        <dbReference type="Proteomes" id="UP000464178"/>
    </source>
</evidence>
<dbReference type="RefSeq" id="WP_162666471.1">
    <property type="nucleotide sequence ID" value="NZ_LR593886.1"/>
</dbReference>
<dbReference type="SUPFAM" id="SSF53474">
    <property type="entry name" value="alpha/beta-Hydrolases"/>
    <property type="match status" value="1"/>
</dbReference>
<evidence type="ECO:0000256" key="1">
    <source>
        <dbReference type="SAM" id="SignalP"/>
    </source>
</evidence>
<gene>
    <name evidence="2" type="ORF">SOIL9_62270</name>
</gene>
<evidence type="ECO:0000313" key="2">
    <source>
        <dbReference type="EMBL" id="VTR91487.1"/>
    </source>
</evidence>
<reference evidence="2 3" key="1">
    <citation type="submission" date="2019-05" db="EMBL/GenBank/DDBJ databases">
        <authorList>
            <consortium name="Science for Life Laboratories"/>
        </authorList>
    </citation>
    <scope>NUCLEOTIDE SEQUENCE [LARGE SCALE GENOMIC DNA]</scope>
    <source>
        <strain evidence="2">Soil9</strain>
    </source>
</reference>
<protein>
    <recommendedName>
        <fullName evidence="4">Esterase</fullName>
    </recommendedName>
</protein>
<dbReference type="KEGG" id="gms:SOIL9_62270"/>
<evidence type="ECO:0008006" key="4">
    <source>
        <dbReference type="Google" id="ProtNLM"/>
    </source>
</evidence>
<dbReference type="PANTHER" id="PTHR48098">
    <property type="entry name" value="ENTEROCHELIN ESTERASE-RELATED"/>
    <property type="match status" value="1"/>
</dbReference>
<dbReference type="Pfam" id="PF00756">
    <property type="entry name" value="Esterase"/>
    <property type="match status" value="1"/>
</dbReference>
<keyword evidence="3" id="KW-1185">Reference proteome</keyword>
<dbReference type="InterPro" id="IPR029058">
    <property type="entry name" value="AB_hydrolase_fold"/>
</dbReference>
<dbReference type="EMBL" id="LR593886">
    <property type="protein sequence ID" value="VTR91487.1"/>
    <property type="molecule type" value="Genomic_DNA"/>
</dbReference>
<name>A0A6P2CSA0_9BACT</name>
<dbReference type="Gene3D" id="3.40.50.1820">
    <property type="entry name" value="alpha/beta hydrolase"/>
    <property type="match status" value="1"/>
</dbReference>